<dbReference type="Pfam" id="PF08584">
    <property type="entry name" value="Ribonuc_P_40"/>
    <property type="match status" value="1"/>
</dbReference>
<dbReference type="GO" id="GO:0000447">
    <property type="term" value="P:endonucleolytic cleavage in ITS1 to separate SSU-rRNA from 5.8S rRNA and LSU-rRNA from tricistronic rRNA transcript (SSU-rRNA, 5.8S rRNA, LSU-rRNA)"/>
    <property type="evidence" value="ECO:0007669"/>
    <property type="project" value="TreeGrafter"/>
</dbReference>
<organism evidence="1 2">
    <name type="scientific">Polytolypa hystricis (strain UAMH7299)</name>
    <dbReference type="NCBI Taxonomy" id="1447883"/>
    <lineage>
        <taxon>Eukaryota</taxon>
        <taxon>Fungi</taxon>
        <taxon>Dikarya</taxon>
        <taxon>Ascomycota</taxon>
        <taxon>Pezizomycotina</taxon>
        <taxon>Eurotiomycetes</taxon>
        <taxon>Eurotiomycetidae</taxon>
        <taxon>Onygenales</taxon>
        <taxon>Onygenales incertae sedis</taxon>
        <taxon>Polytolypa</taxon>
    </lineage>
</organism>
<evidence type="ECO:0000313" key="2">
    <source>
        <dbReference type="Proteomes" id="UP000224634"/>
    </source>
</evidence>
<dbReference type="AlphaFoldDB" id="A0A2B7Z2W6"/>
<dbReference type="GO" id="GO:0001682">
    <property type="term" value="P:tRNA 5'-leader removal"/>
    <property type="evidence" value="ECO:0007669"/>
    <property type="project" value="InterPro"/>
</dbReference>
<sequence length="384" mass="42898">MFGFEDAESQGEKCYTTISKFQPFIDPEQPPTKKAPFSAILNHPFIHSAELILPEEIYSTSWDLIASKLEKSNYAKVIMPLSALLEHDFFNTYIKVGNILMLSEGHSGVDNVFSLKDGVLRLELDKSTYEQAGLVGKPVRSGGRKHIKTRYAVELNLRLPSMLHGRKAFDRIVWAFKNVLNRSVSWVFCDLAPTPATSGESAPIKQHHPQTITLSPLQTSLERILVPPISSTIPPPSAANSGQEFLRESCEELEEWLALVSLNSPRVKADDSIDPYLSRYDVPNRDECVSMDLVRVSWKGLVPSKWITQLLIATVRQCLSHASPQAWFALSCSALARDVVDGKNGYTILSIPPSEVQQEPAASESASSNDHRQQRQFICWEYVG</sequence>
<comment type="caution">
    <text evidence="1">The sequence shown here is derived from an EMBL/GenBank/DDBJ whole genome shotgun (WGS) entry which is preliminary data.</text>
</comment>
<reference evidence="1 2" key="1">
    <citation type="submission" date="2017-10" db="EMBL/GenBank/DDBJ databases">
        <title>Comparative genomics in systemic dimorphic fungi from Ajellomycetaceae.</title>
        <authorList>
            <person name="Munoz J.F."/>
            <person name="Mcewen J.G."/>
            <person name="Clay O.K."/>
            <person name="Cuomo C.A."/>
        </authorList>
    </citation>
    <scope>NUCLEOTIDE SEQUENCE [LARGE SCALE GENOMIC DNA]</scope>
    <source>
        <strain evidence="1 2">UAMH7299</strain>
    </source>
</reference>
<name>A0A2B7Z2W6_POLH7</name>
<accession>A0A2B7Z2W6</accession>
<protein>
    <submittedName>
        <fullName evidence="1">Uncharacterized protein</fullName>
    </submittedName>
</protein>
<dbReference type="PANTHER" id="PTHR15396:SF1">
    <property type="entry name" value="RIBONUCLEASE P PROTEIN SUBUNIT P40"/>
    <property type="match status" value="1"/>
</dbReference>
<dbReference type="InterPro" id="IPR013893">
    <property type="entry name" value="RNase_P_Rpp40"/>
</dbReference>
<dbReference type="STRING" id="1447883.A0A2B7Z2W6"/>
<keyword evidence="2" id="KW-1185">Reference proteome</keyword>
<gene>
    <name evidence="1" type="ORF">AJ80_00880</name>
</gene>
<dbReference type="Proteomes" id="UP000224634">
    <property type="component" value="Unassembled WGS sequence"/>
</dbReference>
<dbReference type="GO" id="GO:0004526">
    <property type="term" value="F:ribonuclease P activity"/>
    <property type="evidence" value="ECO:0007669"/>
    <property type="project" value="TreeGrafter"/>
</dbReference>
<dbReference type="PANTHER" id="PTHR15396">
    <property type="entry name" value="RIBONUCLEASE P PROTEIN SUBUNIT P40"/>
    <property type="match status" value="1"/>
</dbReference>
<dbReference type="EMBL" id="PDNA01000007">
    <property type="protein sequence ID" value="PGH27402.1"/>
    <property type="molecule type" value="Genomic_DNA"/>
</dbReference>
<dbReference type="GO" id="GO:0000171">
    <property type="term" value="F:ribonuclease MRP activity"/>
    <property type="evidence" value="ECO:0007669"/>
    <property type="project" value="TreeGrafter"/>
</dbReference>
<dbReference type="GO" id="GO:0000172">
    <property type="term" value="C:ribonuclease MRP complex"/>
    <property type="evidence" value="ECO:0007669"/>
    <property type="project" value="TreeGrafter"/>
</dbReference>
<dbReference type="OrthoDB" id="63112at2759"/>
<dbReference type="GO" id="GO:0030681">
    <property type="term" value="C:multimeric ribonuclease P complex"/>
    <property type="evidence" value="ECO:0007669"/>
    <property type="project" value="TreeGrafter"/>
</dbReference>
<proteinExistence type="predicted"/>
<evidence type="ECO:0000313" key="1">
    <source>
        <dbReference type="EMBL" id="PGH27402.1"/>
    </source>
</evidence>